<keyword evidence="1" id="KW-1133">Transmembrane helix</keyword>
<reference evidence="2" key="1">
    <citation type="journal article" date="2008" name="J. Bacteriol.">
        <title>Genetic and functional properties of the self-transmissible Yersinia enterocolitica plasmid pYE854, which mobilizes the virulence plasmid pYV.</title>
        <authorList>
            <person name="Hammerl J.A."/>
            <person name="Klein I."/>
            <person name="Lanka E."/>
            <person name="Appel B."/>
            <person name="Hertwig S."/>
        </authorList>
    </citation>
    <scope>NUCLEOTIDE SEQUENCE [LARGE SCALE GENOMIC DNA]</scope>
    <source>
        <strain evidence="2">29854</strain>
        <plasmid evidence="2">pYE854</plasmid>
    </source>
</reference>
<feature type="transmembrane region" description="Helical" evidence="1">
    <location>
        <begin position="6"/>
        <end position="23"/>
    </location>
</feature>
<organism evidence="2">
    <name type="scientific">Yersinia enterocolitica</name>
    <dbReference type="NCBI Taxonomy" id="630"/>
    <lineage>
        <taxon>Bacteria</taxon>
        <taxon>Pseudomonadati</taxon>
        <taxon>Pseudomonadota</taxon>
        <taxon>Gammaproteobacteria</taxon>
        <taxon>Enterobacterales</taxon>
        <taxon>Yersiniaceae</taxon>
        <taxon>Yersinia</taxon>
    </lineage>
</organism>
<sequence length="50" mass="6130">MNYLKAHQVMFWIFLTEQCAIFLKKNCRLILMMKFTKKMAVRKRKDYGVL</sequence>
<dbReference type="EMBL" id="AM905950">
    <property type="protein sequence ID" value="CAP20204.1"/>
    <property type="molecule type" value="Genomic_DNA"/>
</dbReference>
<keyword evidence="1" id="KW-0812">Transmembrane</keyword>
<evidence type="ECO:0000313" key="2">
    <source>
        <dbReference type="EMBL" id="CAP20204.1"/>
    </source>
</evidence>
<geneLocation type="plasmid" evidence="2">
    <name>pYE854</name>
</geneLocation>
<proteinExistence type="predicted"/>
<keyword evidence="1" id="KW-0472">Membrane</keyword>
<dbReference type="AlphaFoldDB" id="B0RKY5"/>
<keyword evidence="2" id="KW-0614">Plasmid</keyword>
<evidence type="ECO:0000256" key="1">
    <source>
        <dbReference type="SAM" id="Phobius"/>
    </source>
</evidence>
<accession>B0RKY5</accession>
<name>B0RKY5_YEREN</name>
<protein>
    <submittedName>
        <fullName evidence="2">Uncharacterized protein</fullName>
    </submittedName>
</protein>